<reference evidence="1" key="1">
    <citation type="submission" date="2022-11" db="EMBL/GenBank/DDBJ databases">
        <title>beta-Carotene-producing bacterium, Jeongeuplla avenae sp. nov., alleviates the salt stress of Arabidopsis seedlings.</title>
        <authorList>
            <person name="Jiang L."/>
            <person name="Lee J."/>
        </authorList>
    </citation>
    <scope>NUCLEOTIDE SEQUENCE</scope>
    <source>
        <strain evidence="1">DY_R2A_6</strain>
    </source>
</reference>
<sequence>MLPRRSSPFAAVLLAASLMTALPARADDAGDVQATIASQLQAFRSGDGLAAYSFAAPNIRAMFPDAGTFMSMVQQGYGPVYNAAQSSFGALKPEGSGFRQEVFLTDAKGVNWIASYTLERQADGSMKITGCSIRKSDDLSA</sequence>
<organism evidence="1 2">
    <name type="scientific">Antarcticirhabdus aurantiaca</name>
    <dbReference type="NCBI Taxonomy" id="2606717"/>
    <lineage>
        <taxon>Bacteria</taxon>
        <taxon>Pseudomonadati</taxon>
        <taxon>Pseudomonadota</taxon>
        <taxon>Alphaproteobacteria</taxon>
        <taxon>Hyphomicrobiales</taxon>
        <taxon>Aurantimonadaceae</taxon>
        <taxon>Antarcticirhabdus</taxon>
    </lineage>
</organism>
<proteinExistence type="predicted"/>
<evidence type="ECO:0000313" key="1">
    <source>
        <dbReference type="EMBL" id="WAJ30984.1"/>
    </source>
</evidence>
<name>A0ACD4NWA3_9HYPH</name>
<keyword evidence="2" id="KW-1185">Reference proteome</keyword>
<protein>
    <submittedName>
        <fullName evidence="1">DUF4864 domain-containing protein</fullName>
    </submittedName>
</protein>
<dbReference type="Proteomes" id="UP001163223">
    <property type="component" value="Chromosome"/>
</dbReference>
<gene>
    <name evidence="1" type="ORF">OXU80_12585</name>
</gene>
<dbReference type="EMBL" id="CP113520">
    <property type="protein sequence ID" value="WAJ30984.1"/>
    <property type="molecule type" value="Genomic_DNA"/>
</dbReference>
<evidence type="ECO:0000313" key="2">
    <source>
        <dbReference type="Proteomes" id="UP001163223"/>
    </source>
</evidence>
<accession>A0ACD4NWA3</accession>